<sequence>MAASASSALPHGEAMASPAPCRYKEGSRVLMVTNGRQKGKQRWVKADVYRIEEGRGGTALHLREVGGSEEFKVLVPHNETTPLTDTHQMAQVVWDVTKKTPAGFGDDLVASLFSFMTPRELSAVPTLCKQWPQVRKAALHQQTHIAIDSSTEDDRHFWDNTTPEEAFDLGKRLVNLTALTLVQPHSGRWWCLDSMISVVEGHAAGRREAREKEGQQHMAEGSLETIHFTTTTSTSPSSTGNVNQHRPPIPPSFAPPPTLHALKAVTGAVQQHSVLANTRWKMPALEYVDLCGWDAITLGQFISSSLSLREVGGRLLPGQWAAVFERIPMAPPGRPGALRQLKRIGVIERERYRDPLEQYLTGVTRLQDVLSSRGCRKSLTRLDVESPSFANHHSLSALLAVDDFINTCCTSPDVPLNVEGNGFRGHFDLSLFYADAFPRRPSLFIKTAIQEAARQTDKLTYTISQHDLTHPLNDPSQAAVEIAKTLSFDKVEGVAVHNAPGFVPPPGSPSPAPAIINHLQQLPRARALYIWSAVGGATGRLLAEKMPREVESVEFGRNVSVEDRSDALEALGAEREVGTVDVGRCGEGAVSLTQGGAFDGWGSEGFPAIDVILMEFEVPDDLEDAVAVISSGLTSLLTAGVRGLRRAVVWLAGPGDRVDAIRELLPNGVAVGDFDIITVNGWSAWRIGIRATRRY</sequence>
<feature type="region of interest" description="Disordered" evidence="1">
    <location>
        <begin position="230"/>
        <end position="257"/>
    </location>
</feature>
<dbReference type="PhylomeDB" id="A0A0G4GYS0"/>
<dbReference type="VEuPathDB" id="CryptoDB:Vbra_10448"/>
<evidence type="ECO:0000313" key="3">
    <source>
        <dbReference type="Proteomes" id="UP000041254"/>
    </source>
</evidence>
<reference evidence="2 3" key="1">
    <citation type="submission" date="2014-11" db="EMBL/GenBank/DDBJ databases">
        <authorList>
            <person name="Zhu J."/>
            <person name="Qi W."/>
            <person name="Song R."/>
        </authorList>
    </citation>
    <scope>NUCLEOTIDE SEQUENCE [LARGE SCALE GENOMIC DNA]</scope>
</reference>
<evidence type="ECO:0000313" key="2">
    <source>
        <dbReference type="EMBL" id="CEM36344.1"/>
    </source>
</evidence>
<evidence type="ECO:0000256" key="1">
    <source>
        <dbReference type="SAM" id="MobiDB-lite"/>
    </source>
</evidence>
<dbReference type="InParanoid" id="A0A0G4GYS0"/>
<feature type="region of interest" description="Disordered" evidence="1">
    <location>
        <begin position="1"/>
        <end position="20"/>
    </location>
</feature>
<keyword evidence="3" id="KW-1185">Reference proteome</keyword>
<dbReference type="AlphaFoldDB" id="A0A0G4GYS0"/>
<dbReference type="EMBL" id="CDMY01000887">
    <property type="protein sequence ID" value="CEM36344.1"/>
    <property type="molecule type" value="Genomic_DNA"/>
</dbReference>
<dbReference type="Proteomes" id="UP000041254">
    <property type="component" value="Unassembled WGS sequence"/>
</dbReference>
<feature type="compositionally biased region" description="Low complexity" evidence="1">
    <location>
        <begin position="230"/>
        <end position="239"/>
    </location>
</feature>
<feature type="compositionally biased region" description="Pro residues" evidence="1">
    <location>
        <begin position="247"/>
        <end position="257"/>
    </location>
</feature>
<protein>
    <submittedName>
        <fullName evidence="2">Uncharacterized protein</fullName>
    </submittedName>
</protein>
<organism evidence="2 3">
    <name type="scientific">Vitrella brassicaformis (strain CCMP3155)</name>
    <dbReference type="NCBI Taxonomy" id="1169540"/>
    <lineage>
        <taxon>Eukaryota</taxon>
        <taxon>Sar</taxon>
        <taxon>Alveolata</taxon>
        <taxon>Colpodellida</taxon>
        <taxon>Vitrellaceae</taxon>
        <taxon>Vitrella</taxon>
    </lineage>
</organism>
<proteinExistence type="predicted"/>
<gene>
    <name evidence="2" type="ORF">Vbra_10448</name>
</gene>
<accession>A0A0G4GYS0</accession>
<name>A0A0G4GYS0_VITBC</name>